<reference evidence="2 3" key="1">
    <citation type="journal article" date="2020" name="IScience">
        <title>Genome Sequencing of the Endangered Kingdonia uniflora (Circaeasteraceae, Ranunculales) Reveals Potential Mechanisms of Evolutionary Specialization.</title>
        <authorList>
            <person name="Sun Y."/>
            <person name="Deng T."/>
            <person name="Zhang A."/>
            <person name="Moore M.J."/>
            <person name="Landis J.B."/>
            <person name="Lin N."/>
            <person name="Zhang H."/>
            <person name="Zhang X."/>
            <person name="Huang J."/>
            <person name="Zhang X."/>
            <person name="Sun H."/>
            <person name="Wang H."/>
        </authorList>
    </citation>
    <scope>NUCLEOTIDE SEQUENCE [LARGE SCALE GENOMIC DNA]</scope>
    <source>
        <strain evidence="2">TB1705</strain>
        <tissue evidence="2">Leaf</tissue>
    </source>
</reference>
<dbReference type="Proteomes" id="UP000541444">
    <property type="component" value="Unassembled WGS sequence"/>
</dbReference>
<dbReference type="CDD" id="cd00030">
    <property type="entry name" value="C2"/>
    <property type="match status" value="2"/>
</dbReference>
<evidence type="ECO:0000313" key="3">
    <source>
        <dbReference type="Proteomes" id="UP000541444"/>
    </source>
</evidence>
<dbReference type="InterPro" id="IPR000008">
    <property type="entry name" value="C2_dom"/>
</dbReference>
<dbReference type="PROSITE" id="PS50004">
    <property type="entry name" value="C2"/>
    <property type="match status" value="2"/>
</dbReference>
<dbReference type="EMBL" id="JACGCM010001859">
    <property type="protein sequence ID" value="KAF6148087.1"/>
    <property type="molecule type" value="Genomic_DNA"/>
</dbReference>
<keyword evidence="3" id="KW-1185">Reference proteome</keyword>
<gene>
    <name evidence="2" type="ORF">GIB67_024262</name>
</gene>
<evidence type="ECO:0000313" key="2">
    <source>
        <dbReference type="EMBL" id="KAF6148087.1"/>
    </source>
</evidence>
<dbReference type="Pfam" id="PF00168">
    <property type="entry name" value="C2"/>
    <property type="match status" value="2"/>
</dbReference>
<dbReference type="PANTHER" id="PTHR47264">
    <property type="entry name" value="OS01G0128800 PROTEIN"/>
    <property type="match status" value="1"/>
</dbReference>
<proteinExistence type="predicted"/>
<dbReference type="OrthoDB" id="270970at2759"/>
<evidence type="ECO:0000259" key="1">
    <source>
        <dbReference type="PROSITE" id="PS50004"/>
    </source>
</evidence>
<dbReference type="SMART" id="SM00239">
    <property type="entry name" value="C2"/>
    <property type="match status" value="1"/>
</dbReference>
<feature type="domain" description="C2" evidence="1">
    <location>
        <begin position="1"/>
        <end position="55"/>
    </location>
</feature>
<comment type="caution">
    <text evidence="2">The sequence shown here is derived from an EMBL/GenBank/DDBJ whole genome shotgun (WGS) entry which is preliminary data.</text>
</comment>
<accession>A0A7J7LZQ8</accession>
<dbReference type="SUPFAM" id="SSF49562">
    <property type="entry name" value="C2 domain (Calcium/lipid-binding domain, CaLB)"/>
    <property type="match status" value="2"/>
</dbReference>
<dbReference type="PANTHER" id="PTHR47264:SF3">
    <property type="entry name" value="SYNAPTOTAGMIN-5 ISOFORM X1"/>
    <property type="match status" value="1"/>
</dbReference>
<name>A0A7J7LZQ8_9MAGN</name>
<dbReference type="InterPro" id="IPR035892">
    <property type="entry name" value="C2_domain_sf"/>
</dbReference>
<sequence>MDPVWNQNFEFDEIEGGEYLKIRCFSQDAFSDDNIGSARVNLEGLGTPRRLSKGYSVINVKGLILYSLRRTRISSQAYAFKSMQSTNGNSVSGWIELILAEARDLTAADLSGTSDPYVRVQYRNMKKKTKVVYRTLHPHWNQTLEFPDDGRPLSLHVRDHNALLPTSSIGHCIVECQRLPPNQMADKWMLFKE</sequence>
<dbReference type="AlphaFoldDB" id="A0A7J7LZQ8"/>
<protein>
    <recommendedName>
        <fullName evidence="1">C2 domain-containing protein</fullName>
    </recommendedName>
</protein>
<organism evidence="2 3">
    <name type="scientific">Kingdonia uniflora</name>
    <dbReference type="NCBI Taxonomy" id="39325"/>
    <lineage>
        <taxon>Eukaryota</taxon>
        <taxon>Viridiplantae</taxon>
        <taxon>Streptophyta</taxon>
        <taxon>Embryophyta</taxon>
        <taxon>Tracheophyta</taxon>
        <taxon>Spermatophyta</taxon>
        <taxon>Magnoliopsida</taxon>
        <taxon>Ranunculales</taxon>
        <taxon>Circaeasteraceae</taxon>
        <taxon>Kingdonia</taxon>
    </lineage>
</organism>
<dbReference type="Gene3D" id="2.60.40.150">
    <property type="entry name" value="C2 domain"/>
    <property type="match status" value="2"/>
</dbReference>
<feature type="domain" description="C2" evidence="1">
    <location>
        <begin position="75"/>
        <end position="189"/>
    </location>
</feature>